<feature type="binding site" evidence="7">
    <location>
        <position position="65"/>
    </location>
    <ligand>
        <name>5-hydroxyisourate</name>
        <dbReference type="ChEBI" id="CHEBI:18072"/>
    </ligand>
</feature>
<dbReference type="FunCoup" id="A0A0C2TFZ2">
    <property type="interactions" value="46"/>
</dbReference>
<dbReference type="Proteomes" id="UP000054549">
    <property type="component" value="Unassembled WGS sequence"/>
</dbReference>
<feature type="active site" description="Charge relay system" evidence="6">
    <location>
        <position position="64"/>
    </location>
</feature>
<feature type="binding site" evidence="7">
    <location>
        <position position="257"/>
    </location>
    <ligand>
        <name>urate</name>
        <dbReference type="ChEBI" id="CHEBI:17775"/>
    </ligand>
</feature>
<reference evidence="9 10" key="1">
    <citation type="submission" date="2014-04" db="EMBL/GenBank/DDBJ databases">
        <title>Evolutionary Origins and Diversification of the Mycorrhizal Mutualists.</title>
        <authorList>
            <consortium name="DOE Joint Genome Institute"/>
            <consortium name="Mycorrhizal Genomics Consortium"/>
            <person name="Kohler A."/>
            <person name="Kuo A."/>
            <person name="Nagy L.G."/>
            <person name="Floudas D."/>
            <person name="Copeland A."/>
            <person name="Barry K.W."/>
            <person name="Cichocki N."/>
            <person name="Veneault-Fourrey C."/>
            <person name="LaButti K."/>
            <person name="Lindquist E.A."/>
            <person name="Lipzen A."/>
            <person name="Lundell T."/>
            <person name="Morin E."/>
            <person name="Murat C."/>
            <person name="Riley R."/>
            <person name="Ohm R."/>
            <person name="Sun H."/>
            <person name="Tunlid A."/>
            <person name="Henrissat B."/>
            <person name="Grigoriev I.V."/>
            <person name="Hibbett D.S."/>
            <person name="Martin F."/>
        </authorList>
    </citation>
    <scope>NUCLEOTIDE SEQUENCE [LARGE SCALE GENOMIC DNA]</scope>
    <source>
        <strain evidence="9 10">Koide BX008</strain>
    </source>
</reference>
<evidence type="ECO:0000256" key="5">
    <source>
        <dbReference type="PIRNR" id="PIRNR000241"/>
    </source>
</evidence>
<dbReference type="Pfam" id="PF01014">
    <property type="entry name" value="Uricase"/>
    <property type="match status" value="2"/>
</dbReference>
<feature type="binding site" evidence="7">
    <location>
        <position position="176"/>
    </location>
    <ligand>
        <name>urate</name>
        <dbReference type="ChEBI" id="CHEBI:17775"/>
    </ligand>
</feature>
<dbReference type="PANTHER" id="PTHR42874">
    <property type="entry name" value="URICASE"/>
    <property type="match status" value="1"/>
</dbReference>
<keyword evidence="4 5" id="KW-0560">Oxidoreductase</keyword>
<dbReference type="GO" id="GO:0005777">
    <property type="term" value="C:peroxisome"/>
    <property type="evidence" value="ECO:0007669"/>
    <property type="project" value="UniProtKB-SubCell"/>
</dbReference>
<feature type="binding site" evidence="7">
    <location>
        <position position="283"/>
    </location>
    <ligand>
        <name>urate</name>
        <dbReference type="ChEBI" id="CHEBI:17775"/>
    </ligand>
</feature>
<gene>
    <name evidence="9" type="ORF">M378DRAFT_76526</name>
</gene>
<dbReference type="Gene3D" id="3.10.270.10">
    <property type="entry name" value="Urate Oxidase"/>
    <property type="match status" value="1"/>
</dbReference>
<dbReference type="PRINTS" id="PR00093">
    <property type="entry name" value="URICASE"/>
</dbReference>
<dbReference type="AlphaFoldDB" id="A0A0C2TFZ2"/>
<dbReference type="GO" id="GO:0019628">
    <property type="term" value="P:urate catabolic process"/>
    <property type="evidence" value="ECO:0007669"/>
    <property type="project" value="UniProtKB-UniPathway"/>
</dbReference>
<feature type="binding site" evidence="7">
    <location>
        <position position="257"/>
    </location>
    <ligand>
        <name>5-hydroxyisourate</name>
        <dbReference type="ChEBI" id="CHEBI:18072"/>
    </ligand>
</feature>
<feature type="active site" description="Charge relay system" evidence="6">
    <location>
        <position position="285"/>
    </location>
</feature>
<dbReference type="EMBL" id="KN818240">
    <property type="protein sequence ID" value="KIL65789.1"/>
    <property type="molecule type" value="Genomic_DNA"/>
</dbReference>
<dbReference type="SUPFAM" id="SSF55620">
    <property type="entry name" value="Tetrahydrobiopterin biosynthesis enzymes-like"/>
    <property type="match status" value="2"/>
</dbReference>
<evidence type="ECO:0000256" key="2">
    <source>
        <dbReference type="ARBA" id="ARBA00009760"/>
    </source>
</evidence>
<evidence type="ECO:0000256" key="6">
    <source>
        <dbReference type="PIRSR" id="PIRSR000241-1"/>
    </source>
</evidence>
<evidence type="ECO:0000256" key="7">
    <source>
        <dbReference type="PIRSR" id="PIRSR000241-2"/>
    </source>
</evidence>
<dbReference type="PANTHER" id="PTHR42874:SF1">
    <property type="entry name" value="URICASE"/>
    <property type="match status" value="1"/>
</dbReference>
<feature type="binding site" evidence="7">
    <location>
        <position position="176"/>
    </location>
    <ligand>
        <name>5-hydroxyisourate</name>
        <dbReference type="ChEBI" id="CHEBI:18072"/>
    </ligand>
</feature>
<dbReference type="UniPathway" id="UPA00394">
    <property type="reaction ID" value="UER00650"/>
</dbReference>
<accession>A0A0C2TFZ2</accession>
<dbReference type="PROSITE" id="PS00366">
    <property type="entry name" value="URICASE"/>
    <property type="match status" value="1"/>
</dbReference>
<dbReference type="GO" id="GO:0004846">
    <property type="term" value="F:urate oxidase activity"/>
    <property type="evidence" value="ECO:0007669"/>
    <property type="project" value="UniProtKB-EC"/>
</dbReference>
<comment type="function">
    <text evidence="5 8">Catalyzes the oxidation of uric acid to 5-hydroxyisourate, which is further processed to form (S)-allantoin.</text>
</comment>
<evidence type="ECO:0000313" key="10">
    <source>
        <dbReference type="Proteomes" id="UP000054549"/>
    </source>
</evidence>
<name>A0A0C2TFZ2_AMAMK</name>
<feature type="active site" description="Charge relay system" evidence="6">
    <location>
        <position position="19"/>
    </location>
</feature>
<comment type="subcellular location">
    <subcellularLocation>
        <location evidence="5">Peroxisome</location>
    </subcellularLocation>
</comment>
<dbReference type="InParanoid" id="A0A0C2TFZ2"/>
<proteinExistence type="inferred from homology"/>
<feature type="binding site" evidence="7">
    <location>
        <position position="64"/>
    </location>
    <ligand>
        <name>urate</name>
        <dbReference type="ChEBI" id="CHEBI:17775"/>
    </ligand>
</feature>
<feature type="binding site" evidence="7">
    <location>
        <position position="283"/>
    </location>
    <ligand>
        <name>5-hydroxyisourate</name>
        <dbReference type="ChEBI" id="CHEBI:18072"/>
    </ligand>
</feature>
<feature type="binding site" evidence="7">
    <location>
        <position position="256"/>
    </location>
    <ligand>
        <name>5-hydroxyisourate</name>
        <dbReference type="ChEBI" id="CHEBI:18072"/>
    </ligand>
</feature>
<feature type="binding site" evidence="7">
    <location>
        <position position="64"/>
    </location>
    <ligand>
        <name>5-hydroxyisourate</name>
        <dbReference type="ChEBI" id="CHEBI:18072"/>
    </ligand>
</feature>
<dbReference type="InterPro" id="IPR019842">
    <property type="entry name" value="Uricase_CS"/>
</dbReference>
<feature type="binding site" evidence="7">
    <location>
        <position position="193"/>
    </location>
    <ligand>
        <name>5-hydroxyisourate</name>
        <dbReference type="ChEBI" id="CHEBI:18072"/>
    </ligand>
</feature>
<dbReference type="PIRSF" id="PIRSF000241">
    <property type="entry name" value="Urate_oxidase"/>
    <property type="match status" value="1"/>
</dbReference>
<evidence type="ECO:0000313" key="9">
    <source>
        <dbReference type="EMBL" id="KIL65789.1"/>
    </source>
</evidence>
<protein>
    <recommendedName>
        <fullName evidence="5 8">Uricase</fullName>
        <ecNumber evidence="5 8">1.7.3.3</ecNumber>
    </recommendedName>
    <alternativeName>
        <fullName evidence="5">Urate oxidase</fullName>
    </alternativeName>
</protein>
<evidence type="ECO:0000256" key="1">
    <source>
        <dbReference type="ARBA" id="ARBA00004831"/>
    </source>
</evidence>
<dbReference type="OrthoDB" id="9992118at2759"/>
<dbReference type="InterPro" id="IPR002042">
    <property type="entry name" value="Uricase"/>
</dbReference>
<feature type="binding site" evidence="7">
    <location>
        <position position="64"/>
    </location>
    <ligand>
        <name>O2</name>
        <dbReference type="ChEBI" id="CHEBI:15379"/>
    </ligand>
</feature>
<comment type="similarity">
    <text evidence="2 5 8">Belongs to the uricase family.</text>
</comment>
<feature type="binding site" evidence="7">
    <location>
        <position position="65"/>
    </location>
    <ligand>
        <name>urate</name>
        <dbReference type="ChEBI" id="CHEBI:17775"/>
    </ligand>
</feature>
<comment type="pathway">
    <text evidence="1 5">Purine metabolism; urate degradation; (S)-allantoin from urate: step 1/3.</text>
</comment>
<dbReference type="GO" id="GO:0006145">
    <property type="term" value="P:purine nucleobase catabolic process"/>
    <property type="evidence" value="ECO:0007669"/>
    <property type="project" value="TreeGrafter"/>
</dbReference>
<dbReference type="STRING" id="946122.A0A0C2TFZ2"/>
<feature type="binding site" evidence="7">
    <location>
        <position position="193"/>
    </location>
    <ligand>
        <name>urate</name>
        <dbReference type="ChEBI" id="CHEBI:17775"/>
    </ligand>
</feature>
<feature type="binding site" evidence="7">
    <location>
        <position position="283"/>
    </location>
    <ligand>
        <name>O2</name>
        <dbReference type="ChEBI" id="CHEBI:15379"/>
    </ligand>
</feature>
<keyword evidence="5" id="KW-0576">Peroxisome</keyword>
<keyword evidence="10" id="KW-1185">Reference proteome</keyword>
<organism evidence="9 10">
    <name type="scientific">Amanita muscaria (strain Koide BX008)</name>
    <dbReference type="NCBI Taxonomy" id="946122"/>
    <lineage>
        <taxon>Eukaryota</taxon>
        <taxon>Fungi</taxon>
        <taxon>Dikarya</taxon>
        <taxon>Basidiomycota</taxon>
        <taxon>Agaricomycotina</taxon>
        <taxon>Agaricomycetes</taxon>
        <taxon>Agaricomycetidae</taxon>
        <taxon>Agaricales</taxon>
        <taxon>Pluteineae</taxon>
        <taxon>Amanitaceae</taxon>
        <taxon>Amanita</taxon>
    </lineage>
</organism>
<dbReference type="NCBIfam" id="TIGR03383">
    <property type="entry name" value="urate_oxi"/>
    <property type="match status" value="1"/>
</dbReference>
<keyword evidence="3 5" id="KW-0659">Purine metabolism</keyword>
<sequence>MSTDTHNNASYLSHAQYGKTSVRVFRVVRDGAWHHVVEYNVTVLVEGNIETSYTQADNSVVIATDSMKNITYYLAKVSPHILSAEKFAIHLGSHIVFKYAHLHKAFVTIEQLRWTRILVEDIEGSKGDPHSFLRDGDEKRVVTVEVDATNGKNKLTAQVSAGLTGLLVLKSTGSAFSGFIRDEYTTLAEVEDRILSTAVDLTYTFRPVAIPAPRDEAKLEFDVPDAKKGSLWDEKVGERVRKATLEIFAKDESASVQATLYKMGERVIAENAEVDTITYKLPNKHYVPVDMKYIGVDNTTPSKAEVFMPIAHPSGQISATISRK</sequence>
<evidence type="ECO:0000256" key="8">
    <source>
        <dbReference type="RuleBase" id="RU004455"/>
    </source>
</evidence>
<evidence type="ECO:0000256" key="4">
    <source>
        <dbReference type="ARBA" id="ARBA00023002"/>
    </source>
</evidence>
<dbReference type="HOGENOM" id="CLU_048151_0_0_1"/>
<feature type="binding site" evidence="7">
    <location>
        <position position="256"/>
    </location>
    <ligand>
        <name>urate</name>
        <dbReference type="ChEBI" id="CHEBI:17775"/>
    </ligand>
</feature>
<dbReference type="EC" id="1.7.3.3" evidence="5 8"/>
<evidence type="ECO:0000256" key="3">
    <source>
        <dbReference type="ARBA" id="ARBA00022631"/>
    </source>
</evidence>
<comment type="catalytic activity">
    <reaction evidence="5 8">
        <text>urate + O2 + H2O = 5-hydroxyisourate + H2O2</text>
        <dbReference type="Rhea" id="RHEA:21368"/>
        <dbReference type="ChEBI" id="CHEBI:15377"/>
        <dbReference type="ChEBI" id="CHEBI:15379"/>
        <dbReference type="ChEBI" id="CHEBI:16240"/>
        <dbReference type="ChEBI" id="CHEBI:17775"/>
        <dbReference type="ChEBI" id="CHEBI:18072"/>
        <dbReference type="EC" id="1.7.3.3"/>
    </reaction>
</comment>